<name>A0AAQ3RIJ0_VIGMU</name>
<keyword evidence="3" id="KW-1185">Reference proteome</keyword>
<dbReference type="EMBL" id="CP144691">
    <property type="protein sequence ID" value="WVY94002.1"/>
    <property type="molecule type" value="Genomic_DNA"/>
</dbReference>
<evidence type="ECO:0000313" key="2">
    <source>
        <dbReference type="EMBL" id="WVY94002.1"/>
    </source>
</evidence>
<accession>A0AAQ3RIJ0</accession>
<reference evidence="2 3" key="1">
    <citation type="journal article" date="2023" name="Life. Sci Alliance">
        <title>Evolutionary insights into 3D genome organization and epigenetic landscape of Vigna mungo.</title>
        <authorList>
            <person name="Junaid A."/>
            <person name="Singh B."/>
            <person name="Bhatia S."/>
        </authorList>
    </citation>
    <scope>NUCLEOTIDE SEQUENCE [LARGE SCALE GENOMIC DNA]</scope>
    <source>
        <strain evidence="2">Urdbean</strain>
    </source>
</reference>
<protein>
    <submittedName>
        <fullName evidence="2">Uncharacterized protein</fullName>
    </submittedName>
</protein>
<organism evidence="2 3">
    <name type="scientific">Vigna mungo</name>
    <name type="common">Black gram</name>
    <name type="synonym">Phaseolus mungo</name>
    <dbReference type="NCBI Taxonomy" id="3915"/>
    <lineage>
        <taxon>Eukaryota</taxon>
        <taxon>Viridiplantae</taxon>
        <taxon>Streptophyta</taxon>
        <taxon>Embryophyta</taxon>
        <taxon>Tracheophyta</taxon>
        <taxon>Spermatophyta</taxon>
        <taxon>Magnoliopsida</taxon>
        <taxon>eudicotyledons</taxon>
        <taxon>Gunneridae</taxon>
        <taxon>Pentapetalae</taxon>
        <taxon>rosids</taxon>
        <taxon>fabids</taxon>
        <taxon>Fabales</taxon>
        <taxon>Fabaceae</taxon>
        <taxon>Papilionoideae</taxon>
        <taxon>50 kb inversion clade</taxon>
        <taxon>NPAAA clade</taxon>
        <taxon>indigoferoid/millettioid clade</taxon>
        <taxon>Phaseoleae</taxon>
        <taxon>Vigna</taxon>
    </lineage>
</organism>
<sequence>MRSNTLLVLPLNRIFESGIKPLHGSVQTLTSTPNATSAASPPLSLPQTSTNCSNVALPNNTLRSPGGTNDSTTRTLSLNTVNTNTTVSSSSLPNPLRTPEYISLCCKIHRNSPGFPTSKNDTANPTNDFLSNPTLASGFFLRCSDAILPNSASLKSKLFETSDAKLAPRRTIDARSNSAAFCRRHSLLLTSLWISLNRSAINNRANLSKSLLTLTLSASLGLYLPPLWLKIAEIRSNT</sequence>
<feature type="region of interest" description="Disordered" evidence="1">
    <location>
        <begin position="29"/>
        <end position="48"/>
    </location>
</feature>
<proteinExistence type="predicted"/>
<evidence type="ECO:0000256" key="1">
    <source>
        <dbReference type="SAM" id="MobiDB-lite"/>
    </source>
</evidence>
<dbReference type="AlphaFoldDB" id="A0AAQ3RIJ0"/>
<evidence type="ECO:0000313" key="3">
    <source>
        <dbReference type="Proteomes" id="UP001374535"/>
    </source>
</evidence>
<dbReference type="Proteomes" id="UP001374535">
    <property type="component" value="Chromosome 10"/>
</dbReference>
<gene>
    <name evidence="2" type="ORF">V8G54_033090</name>
</gene>